<evidence type="ECO:0000313" key="3">
    <source>
        <dbReference type="Proteomes" id="UP000034883"/>
    </source>
</evidence>
<name>A0A0F6YN83_9BACT</name>
<protein>
    <recommendedName>
        <fullName evidence="1">Cyclic nucleotide-binding domain-containing protein</fullName>
    </recommendedName>
</protein>
<dbReference type="InterPro" id="IPR000595">
    <property type="entry name" value="cNMP-bd_dom"/>
</dbReference>
<dbReference type="KEGG" id="samy:DB32_007294"/>
<dbReference type="AlphaFoldDB" id="A0A0F6YN83"/>
<gene>
    <name evidence="2" type="ORF">DB32_007294</name>
</gene>
<organism evidence="2 3">
    <name type="scientific">Sandaracinus amylolyticus</name>
    <dbReference type="NCBI Taxonomy" id="927083"/>
    <lineage>
        <taxon>Bacteria</taxon>
        <taxon>Pseudomonadati</taxon>
        <taxon>Myxococcota</taxon>
        <taxon>Polyangia</taxon>
        <taxon>Polyangiales</taxon>
        <taxon>Sandaracinaceae</taxon>
        <taxon>Sandaracinus</taxon>
    </lineage>
</organism>
<accession>A0A0F6YN83</accession>
<evidence type="ECO:0000259" key="1">
    <source>
        <dbReference type="PROSITE" id="PS50042"/>
    </source>
</evidence>
<dbReference type="STRING" id="927083.DB32_007294"/>
<dbReference type="Pfam" id="PF13453">
    <property type="entry name" value="Zn_ribbon_TFIIB"/>
    <property type="match status" value="1"/>
</dbReference>
<keyword evidence="3" id="KW-1185">Reference proteome</keyword>
<feature type="domain" description="Cyclic nucleotide-binding" evidence="1">
    <location>
        <begin position="24"/>
        <end position="87"/>
    </location>
</feature>
<dbReference type="InterPro" id="IPR027392">
    <property type="entry name" value="TF_Znf"/>
</dbReference>
<dbReference type="EMBL" id="CP011125">
    <property type="protein sequence ID" value="AKF10145.1"/>
    <property type="molecule type" value="Genomic_DNA"/>
</dbReference>
<sequence length="176" mass="19197">MPFQAMRRTFAEIDVCPQCAGVFFDPGEGVSTHGADGEAAFLVRDGRARIVRNSPYTCPAGTHEPIGMQVYAVGFGESAIEIDYCPRCTGFFLDCGEGAALAALERGDDTVETSSGARFSAPPKVDRQAEAIAQAQRESSRGLFDVFVVDVLEAAQQGARAMEEAERRRRWRRWGL</sequence>
<proteinExistence type="predicted"/>
<dbReference type="PROSITE" id="PS50042">
    <property type="entry name" value="CNMP_BINDING_3"/>
    <property type="match status" value="1"/>
</dbReference>
<evidence type="ECO:0000313" key="2">
    <source>
        <dbReference type="EMBL" id="AKF10145.1"/>
    </source>
</evidence>
<reference evidence="2 3" key="1">
    <citation type="submission" date="2015-03" db="EMBL/GenBank/DDBJ databases">
        <title>Genome assembly of Sandaracinus amylolyticus DSM 53668.</title>
        <authorList>
            <person name="Sharma G."/>
            <person name="Subramanian S."/>
        </authorList>
    </citation>
    <scope>NUCLEOTIDE SEQUENCE [LARGE SCALE GENOMIC DNA]</scope>
    <source>
        <strain evidence="2 3">DSM 53668</strain>
    </source>
</reference>
<dbReference type="Proteomes" id="UP000034883">
    <property type="component" value="Chromosome"/>
</dbReference>